<dbReference type="AlphaFoldDB" id="A0A0G1YF52"/>
<proteinExistence type="predicted"/>
<dbReference type="Gene3D" id="3.20.20.190">
    <property type="entry name" value="Phosphatidylinositol (PI) phosphodiesterase"/>
    <property type="match status" value="1"/>
</dbReference>
<sequence length="220" mass="24903">MLHAGGRGHGKENSLAAMREGLTYRPDILELDIRQSRDGVLFCYHGFNPVSFVAAYFLRFLRFSFIQKIIRVNALTELIAEIPPTVITFLDIKDRHIPAKRIETACARHAGPVWLAAYSVPYLHSLRRQLGKRFTYVFNFSFLHLEKGIEAAAKAGTDIIKLRAAQCRPEIIEKLGQQGLRFAIHPAGLTAKRYLQLLKEVGSAWVCVDDMRSKKVLRGL</sequence>
<evidence type="ECO:0000313" key="2">
    <source>
        <dbReference type="EMBL" id="KKW42093.1"/>
    </source>
</evidence>
<reference evidence="2 3" key="1">
    <citation type="journal article" date="2015" name="Nature">
        <title>rRNA introns, odd ribosomes, and small enigmatic genomes across a large radiation of phyla.</title>
        <authorList>
            <person name="Brown C.T."/>
            <person name="Hug L.A."/>
            <person name="Thomas B.C."/>
            <person name="Sharon I."/>
            <person name="Castelle C.J."/>
            <person name="Singh A."/>
            <person name="Wilkins M.J."/>
            <person name="Williams K.H."/>
            <person name="Banfield J.F."/>
        </authorList>
    </citation>
    <scope>NUCLEOTIDE SEQUENCE [LARGE SCALE GENOMIC DNA]</scope>
</reference>
<dbReference type="GO" id="GO:0006629">
    <property type="term" value="P:lipid metabolic process"/>
    <property type="evidence" value="ECO:0007669"/>
    <property type="project" value="InterPro"/>
</dbReference>
<dbReference type="SUPFAM" id="SSF51695">
    <property type="entry name" value="PLC-like phosphodiesterases"/>
    <property type="match status" value="1"/>
</dbReference>
<feature type="domain" description="GP-PDE" evidence="1">
    <location>
        <begin position="3"/>
        <end position="48"/>
    </location>
</feature>
<dbReference type="GO" id="GO:0008081">
    <property type="term" value="F:phosphoric diester hydrolase activity"/>
    <property type="evidence" value="ECO:0007669"/>
    <property type="project" value="InterPro"/>
</dbReference>
<organism evidence="2 3">
    <name type="scientific">Candidatus Magasanikbacteria bacterium GW2011_GWA2_56_11</name>
    <dbReference type="NCBI Taxonomy" id="1619044"/>
    <lineage>
        <taxon>Bacteria</taxon>
        <taxon>Candidatus Magasanikiibacteriota</taxon>
    </lineage>
</organism>
<protein>
    <submittedName>
        <fullName evidence="2">Glycerophosphoryl diester phosphodiesterase</fullName>
    </submittedName>
</protein>
<gene>
    <name evidence="2" type="ORF">UY92_C0010G0009</name>
</gene>
<dbReference type="EMBL" id="LCRX01000010">
    <property type="protein sequence ID" value="KKW42093.1"/>
    <property type="molecule type" value="Genomic_DNA"/>
</dbReference>
<evidence type="ECO:0000259" key="1">
    <source>
        <dbReference type="Pfam" id="PF03009"/>
    </source>
</evidence>
<accession>A0A0G1YF52</accession>
<dbReference type="Pfam" id="PF03009">
    <property type="entry name" value="GDPD"/>
    <property type="match status" value="1"/>
</dbReference>
<dbReference type="InterPro" id="IPR030395">
    <property type="entry name" value="GP_PDE_dom"/>
</dbReference>
<name>A0A0G1YF52_9BACT</name>
<comment type="caution">
    <text evidence="2">The sequence shown here is derived from an EMBL/GenBank/DDBJ whole genome shotgun (WGS) entry which is preliminary data.</text>
</comment>
<dbReference type="Proteomes" id="UP000033870">
    <property type="component" value="Unassembled WGS sequence"/>
</dbReference>
<evidence type="ECO:0000313" key="3">
    <source>
        <dbReference type="Proteomes" id="UP000033870"/>
    </source>
</evidence>
<dbReference type="InterPro" id="IPR017946">
    <property type="entry name" value="PLC-like_Pdiesterase_TIM-brl"/>
</dbReference>
<dbReference type="STRING" id="1619044.UY92_C0010G0009"/>